<feature type="domain" description="EF-hand" evidence="12">
    <location>
        <begin position="104"/>
        <end position="139"/>
    </location>
</feature>
<dbReference type="PROSITE" id="PS00018">
    <property type="entry name" value="EF_HAND_1"/>
    <property type="match status" value="5"/>
</dbReference>
<dbReference type="Gene3D" id="1.10.238.10">
    <property type="entry name" value="EF-hand"/>
    <property type="match status" value="3"/>
</dbReference>
<dbReference type="SUPFAM" id="SSF47473">
    <property type="entry name" value="EF-hand"/>
    <property type="match status" value="2"/>
</dbReference>
<evidence type="ECO:0000313" key="15">
    <source>
        <dbReference type="WBParaSite" id="GPUH_0001276601-mRNA-1"/>
    </source>
</evidence>
<keyword evidence="5" id="KW-0256">Endoplasmic reticulum</keyword>
<accession>A0A183DVL1</accession>
<evidence type="ECO:0000256" key="8">
    <source>
        <dbReference type="ARBA" id="ARBA00023186"/>
    </source>
</evidence>
<dbReference type="InterPro" id="IPR018247">
    <property type="entry name" value="EF_Hand_1_Ca_BS"/>
</dbReference>
<reference evidence="13 14" key="2">
    <citation type="submission" date="2018-11" db="EMBL/GenBank/DDBJ databases">
        <authorList>
            <consortium name="Pathogen Informatics"/>
        </authorList>
    </citation>
    <scope>NUCLEOTIDE SEQUENCE [LARGE SCALE GENOMIC DNA]</scope>
</reference>
<keyword evidence="7" id="KW-0325">Glycoprotein</keyword>
<evidence type="ECO:0000256" key="1">
    <source>
        <dbReference type="ARBA" id="ARBA00004319"/>
    </source>
</evidence>
<evidence type="ECO:0000256" key="10">
    <source>
        <dbReference type="ARBA" id="ARBA00063143"/>
    </source>
</evidence>
<keyword evidence="4" id="KW-0677">Repeat</keyword>
<evidence type="ECO:0000256" key="2">
    <source>
        <dbReference type="ARBA" id="ARBA00022723"/>
    </source>
</evidence>
<evidence type="ECO:0000313" key="14">
    <source>
        <dbReference type="Proteomes" id="UP000271098"/>
    </source>
</evidence>
<dbReference type="PANTHER" id="PTHR10827:SF95">
    <property type="entry name" value="LD34388P"/>
    <property type="match status" value="1"/>
</dbReference>
<dbReference type="Pfam" id="PF13499">
    <property type="entry name" value="EF-hand_7"/>
    <property type="match status" value="2"/>
</dbReference>
<comment type="subcellular location">
    <subcellularLocation>
        <location evidence="1">Endoplasmic reticulum lumen</location>
    </subcellularLocation>
</comment>
<name>A0A183DVL1_9BILA</name>
<evidence type="ECO:0000256" key="3">
    <source>
        <dbReference type="ARBA" id="ARBA00022729"/>
    </source>
</evidence>
<organism evidence="15">
    <name type="scientific">Gongylonema pulchrum</name>
    <dbReference type="NCBI Taxonomy" id="637853"/>
    <lineage>
        <taxon>Eukaryota</taxon>
        <taxon>Metazoa</taxon>
        <taxon>Ecdysozoa</taxon>
        <taxon>Nematoda</taxon>
        <taxon>Chromadorea</taxon>
        <taxon>Rhabditida</taxon>
        <taxon>Spirurina</taxon>
        <taxon>Spiruromorpha</taxon>
        <taxon>Spiruroidea</taxon>
        <taxon>Gongylonematidae</taxon>
        <taxon>Gongylonema</taxon>
    </lineage>
</organism>
<dbReference type="SMART" id="SM00054">
    <property type="entry name" value="EFh"/>
    <property type="match status" value="4"/>
</dbReference>
<dbReference type="GO" id="GO:0005509">
    <property type="term" value="F:calcium ion binding"/>
    <property type="evidence" value="ECO:0007669"/>
    <property type="project" value="InterPro"/>
</dbReference>
<comment type="subunit">
    <text evidence="10">Interacts with PCSK6 (immature form including the propeptide); probably involved in the maturation and the secretion of PCSK6.</text>
</comment>
<dbReference type="WBParaSite" id="GPUH_0001276601-mRNA-1">
    <property type="protein sequence ID" value="GPUH_0001276601-mRNA-1"/>
    <property type="gene ID" value="GPUH_0001276601"/>
</dbReference>
<keyword evidence="14" id="KW-1185">Reference proteome</keyword>
<feature type="domain" description="EF-hand" evidence="12">
    <location>
        <begin position="141"/>
        <end position="176"/>
    </location>
</feature>
<comment type="function">
    <text evidence="9">Probable molecular chaperone assisting protein biosynthesis and transport in the endoplasmic reticulum. Required for the proper biosynthesis and transport of pulmonary surfactant-associated protein A/SP-A, pulmonary surfactant-associated protein D/SP-D and the lipid transporter ABCA3. By regulating both the proper expression and the degradation through the endoplasmic reticulum-associated protein degradation pathway of these proteins plays a crucial role in pulmonary surfactant homeostasis. Has an anti-fibrotic activity by negatively regulating the secretion of type I and type III collagens. This calcium-binding protein also transiently associates with immature PCSK6 and regulates its secretion.</text>
</comment>
<reference evidence="15" key="1">
    <citation type="submission" date="2016-06" db="UniProtKB">
        <authorList>
            <consortium name="WormBaseParasite"/>
        </authorList>
    </citation>
    <scope>IDENTIFICATION</scope>
</reference>
<dbReference type="PROSITE" id="PS50222">
    <property type="entry name" value="EF_HAND_2"/>
    <property type="match status" value="4"/>
</dbReference>
<evidence type="ECO:0000256" key="4">
    <source>
        <dbReference type="ARBA" id="ARBA00022737"/>
    </source>
</evidence>
<evidence type="ECO:0000259" key="12">
    <source>
        <dbReference type="PROSITE" id="PS50222"/>
    </source>
</evidence>
<dbReference type="GO" id="GO:0015031">
    <property type="term" value="P:protein transport"/>
    <property type="evidence" value="ECO:0007669"/>
    <property type="project" value="UniProtKB-ARBA"/>
</dbReference>
<dbReference type="Proteomes" id="UP000271098">
    <property type="component" value="Unassembled WGS sequence"/>
</dbReference>
<evidence type="ECO:0000256" key="5">
    <source>
        <dbReference type="ARBA" id="ARBA00022824"/>
    </source>
</evidence>
<dbReference type="AlphaFoldDB" id="A0A183DVL1"/>
<evidence type="ECO:0000256" key="6">
    <source>
        <dbReference type="ARBA" id="ARBA00022837"/>
    </source>
</evidence>
<evidence type="ECO:0000313" key="13">
    <source>
        <dbReference type="EMBL" id="VDN20982.1"/>
    </source>
</evidence>
<keyword evidence="2" id="KW-0479">Metal-binding</keyword>
<protein>
    <recommendedName>
        <fullName evidence="11">Reticulocalbin-3</fullName>
    </recommendedName>
</protein>
<dbReference type="InterPro" id="IPR011992">
    <property type="entry name" value="EF-hand-dom_pair"/>
</dbReference>
<keyword evidence="8" id="KW-0143">Chaperone</keyword>
<dbReference type="FunFam" id="1.10.238.10:FF:000104">
    <property type="entry name" value="calumenin isoform X1"/>
    <property type="match status" value="1"/>
</dbReference>
<keyword evidence="3" id="KW-0732">Signal</keyword>
<feature type="domain" description="EF-hand" evidence="12">
    <location>
        <begin position="35"/>
        <end position="70"/>
    </location>
</feature>
<evidence type="ECO:0000256" key="7">
    <source>
        <dbReference type="ARBA" id="ARBA00023180"/>
    </source>
</evidence>
<dbReference type="Pfam" id="PF13202">
    <property type="entry name" value="EF-hand_5"/>
    <property type="match status" value="1"/>
</dbReference>
<dbReference type="EMBL" id="UYRT01079577">
    <property type="protein sequence ID" value="VDN20982.1"/>
    <property type="molecule type" value="Genomic_DNA"/>
</dbReference>
<proteinExistence type="predicted"/>
<dbReference type="InterPro" id="IPR002048">
    <property type="entry name" value="EF_hand_dom"/>
</dbReference>
<evidence type="ECO:0000256" key="9">
    <source>
        <dbReference type="ARBA" id="ARBA00056975"/>
    </source>
</evidence>
<dbReference type="PANTHER" id="PTHR10827">
    <property type="entry name" value="RETICULOCALBIN"/>
    <property type="match status" value="1"/>
</dbReference>
<sequence length="281" mass="32381">MGRNCFTVLSFYLSNCSFLGSRKEAEMFDDLSPEEAKRRLGILARKMDSNKDGFVSATELEAWIQRFQEIDENRDNYATWEEYVNEAFGGIDPEDESLDVEDKRLLEEDRMYFNAADQDKDGKLSMTEFEAFQNPESFPHMHEALIQLTMKEKDRNGDGKISLDEFLDDVAKDQKSDLDEFLDDVAKDQKSEWYELEKSRFENDYDQDKNGVLENDEITKWLVLGLNSTAAEETKHLMSKADKDGDGRLSIDEILDESDLFVGSEATNHGENLVELSHDEL</sequence>
<feature type="domain" description="EF-hand" evidence="12">
    <location>
        <begin position="229"/>
        <end position="264"/>
    </location>
</feature>
<gene>
    <name evidence="13" type="ORF">GPUH_LOCUS12752</name>
</gene>
<keyword evidence="6" id="KW-0106">Calcium</keyword>
<dbReference type="OrthoDB" id="293868at2759"/>
<evidence type="ECO:0000256" key="11">
    <source>
        <dbReference type="ARBA" id="ARBA00072696"/>
    </source>
</evidence>
<dbReference type="GO" id="GO:0005788">
    <property type="term" value="C:endoplasmic reticulum lumen"/>
    <property type="evidence" value="ECO:0007669"/>
    <property type="project" value="UniProtKB-SubCell"/>
</dbReference>